<keyword evidence="6" id="KW-1015">Disulfide bond</keyword>
<dbReference type="Proteomes" id="UP000184386">
    <property type="component" value="Unassembled WGS sequence"/>
</dbReference>
<dbReference type="Gene3D" id="3.30.420.40">
    <property type="match status" value="2"/>
</dbReference>
<dbReference type="InterPro" id="IPR043129">
    <property type="entry name" value="ATPase_NBD"/>
</dbReference>
<proteinExistence type="inferred from homology"/>
<dbReference type="GO" id="GO:0005829">
    <property type="term" value="C:cytosol"/>
    <property type="evidence" value="ECO:0007669"/>
    <property type="project" value="TreeGrafter"/>
</dbReference>
<dbReference type="GO" id="GO:0004370">
    <property type="term" value="F:glycerol kinase activity"/>
    <property type="evidence" value="ECO:0007669"/>
    <property type="project" value="TreeGrafter"/>
</dbReference>
<dbReference type="RefSeq" id="WP_073274236.1">
    <property type="nucleotide sequence ID" value="NZ_FRAC01000008.1"/>
</dbReference>
<dbReference type="GO" id="GO:0019301">
    <property type="term" value="P:rhamnose catabolic process"/>
    <property type="evidence" value="ECO:0007669"/>
    <property type="project" value="InterPro"/>
</dbReference>
<evidence type="ECO:0000256" key="2">
    <source>
        <dbReference type="ARBA" id="ARBA00022679"/>
    </source>
</evidence>
<evidence type="ECO:0000256" key="7">
    <source>
        <dbReference type="ARBA" id="ARBA00023308"/>
    </source>
</evidence>
<dbReference type="InterPro" id="IPR000577">
    <property type="entry name" value="Carb_kinase_FGGY"/>
</dbReference>
<protein>
    <submittedName>
        <fullName evidence="10">Rhamnulokinase</fullName>
    </submittedName>
</protein>
<keyword evidence="2" id="KW-0808">Transferase</keyword>
<dbReference type="InterPro" id="IPR013449">
    <property type="entry name" value="Rhamnulokinase"/>
</dbReference>
<dbReference type="OrthoDB" id="9761504at2"/>
<gene>
    <name evidence="10" type="ORF">SAMN02745136_01404</name>
</gene>
<dbReference type="SUPFAM" id="SSF53067">
    <property type="entry name" value="Actin-like ATPase domain"/>
    <property type="match status" value="2"/>
</dbReference>
<dbReference type="PANTHER" id="PTHR10196:SF93">
    <property type="entry name" value="L-RHAMNULOKINASE"/>
    <property type="match status" value="1"/>
</dbReference>
<dbReference type="GO" id="GO:0008993">
    <property type="term" value="F:rhamnulokinase activity"/>
    <property type="evidence" value="ECO:0007669"/>
    <property type="project" value="InterPro"/>
</dbReference>
<keyword evidence="7" id="KW-0684">Rhamnose metabolism</keyword>
<evidence type="ECO:0000256" key="5">
    <source>
        <dbReference type="ARBA" id="ARBA00022840"/>
    </source>
</evidence>
<evidence type="ECO:0000259" key="9">
    <source>
        <dbReference type="Pfam" id="PF02782"/>
    </source>
</evidence>
<keyword evidence="11" id="KW-1185">Reference proteome</keyword>
<evidence type="ECO:0000259" key="8">
    <source>
        <dbReference type="Pfam" id="PF00370"/>
    </source>
</evidence>
<sequence length="491" mass="54494">MKKVIAFDLGASSGRAMVGELNNNSISIREIHRFLNEPVLVSGTLYWDVLRLFHEMKKGLLKAGNEGDITSLGVDTWGVDFGLLNAEGKLLENPVHYRDTRTKGILKAVQEKMGLEDLYRITGSQLMEINTAFQLFSLAAHRKDFLDRAKTLLLMPDLFNYFFTGKSYGEYSIASTTQLLEAGESKWSGEVLRALEIPKELLPEIIPSGTVLGPVLEEIREELNLMPINVVAVAGHDTQSALVAVPAEEKDFIFISCGTWSLMGTELDSPLINEKSAGYNFTNEGGYGGKVSFLKNLTGLWLIQESRRWWEKEGSSYSFSQLEQMAEEAEPFLCFIDTDKEEFSLPGNLPERIRNYCRDSGQRVPVTPGEIVRCIDESLAFKYRMVLEEIGDCTGLSYERLYMVGGGINSALLCRMTACACGKEVMAGPVEATVYGNVALQFAAAGDIDGLPALRSIIRQSADIAVYSPKEQNEWQEAYNRYKAVLSNGTV</sequence>
<keyword evidence="4 10" id="KW-0418">Kinase</keyword>
<feature type="domain" description="Carbohydrate kinase FGGY C-terminal" evidence="9">
    <location>
        <begin position="255"/>
        <end position="445"/>
    </location>
</feature>
<evidence type="ECO:0000256" key="6">
    <source>
        <dbReference type="ARBA" id="ARBA00023157"/>
    </source>
</evidence>
<dbReference type="GO" id="GO:0005524">
    <property type="term" value="F:ATP binding"/>
    <property type="evidence" value="ECO:0007669"/>
    <property type="project" value="UniProtKB-KW"/>
</dbReference>
<evidence type="ECO:0000256" key="4">
    <source>
        <dbReference type="ARBA" id="ARBA00022777"/>
    </source>
</evidence>
<dbReference type="AlphaFoldDB" id="A0A1M6NQM6"/>
<keyword evidence="5" id="KW-0067">ATP-binding</keyword>
<evidence type="ECO:0000256" key="1">
    <source>
        <dbReference type="ARBA" id="ARBA00009156"/>
    </source>
</evidence>
<dbReference type="InterPro" id="IPR018484">
    <property type="entry name" value="FGGY_N"/>
</dbReference>
<comment type="similarity">
    <text evidence="1">Belongs to the FGGY kinase family.</text>
</comment>
<dbReference type="PANTHER" id="PTHR10196">
    <property type="entry name" value="SUGAR KINASE"/>
    <property type="match status" value="1"/>
</dbReference>
<feature type="domain" description="Carbohydrate kinase FGGY N-terminal" evidence="8">
    <location>
        <begin position="4"/>
        <end position="243"/>
    </location>
</feature>
<keyword evidence="3" id="KW-0547">Nucleotide-binding</keyword>
<dbReference type="Pfam" id="PF00370">
    <property type="entry name" value="FGGY_N"/>
    <property type="match status" value="1"/>
</dbReference>
<dbReference type="STRING" id="1121322.SAMN02745136_01404"/>
<dbReference type="GO" id="GO:0006071">
    <property type="term" value="P:glycerol metabolic process"/>
    <property type="evidence" value="ECO:0007669"/>
    <property type="project" value="TreeGrafter"/>
</dbReference>
<reference evidence="10 11" key="1">
    <citation type="submission" date="2016-11" db="EMBL/GenBank/DDBJ databases">
        <authorList>
            <person name="Jaros S."/>
            <person name="Januszkiewicz K."/>
            <person name="Wedrychowicz H."/>
        </authorList>
    </citation>
    <scope>NUCLEOTIDE SEQUENCE [LARGE SCALE GENOMIC DNA]</scope>
    <source>
        <strain evidence="10 11">DSM 15929</strain>
    </source>
</reference>
<organism evidence="10 11">
    <name type="scientific">Anaerocolumna jejuensis DSM 15929</name>
    <dbReference type="NCBI Taxonomy" id="1121322"/>
    <lineage>
        <taxon>Bacteria</taxon>
        <taxon>Bacillati</taxon>
        <taxon>Bacillota</taxon>
        <taxon>Clostridia</taxon>
        <taxon>Lachnospirales</taxon>
        <taxon>Lachnospiraceae</taxon>
        <taxon>Anaerocolumna</taxon>
    </lineage>
</organism>
<accession>A0A1M6NQM6</accession>
<evidence type="ECO:0000256" key="3">
    <source>
        <dbReference type="ARBA" id="ARBA00022741"/>
    </source>
</evidence>
<evidence type="ECO:0000313" key="11">
    <source>
        <dbReference type="Proteomes" id="UP000184386"/>
    </source>
</evidence>
<dbReference type="CDD" id="cd07771">
    <property type="entry name" value="ASKHA_NBD_FGGY_RhaB-like"/>
    <property type="match status" value="1"/>
</dbReference>
<evidence type="ECO:0000313" key="10">
    <source>
        <dbReference type="EMBL" id="SHJ97968.1"/>
    </source>
</evidence>
<name>A0A1M6NQM6_9FIRM</name>
<dbReference type="InterPro" id="IPR018485">
    <property type="entry name" value="FGGY_C"/>
</dbReference>
<dbReference type="Pfam" id="PF02782">
    <property type="entry name" value="FGGY_C"/>
    <property type="match status" value="1"/>
</dbReference>
<dbReference type="PIRSF" id="PIRSF000538">
    <property type="entry name" value="GlpK"/>
    <property type="match status" value="1"/>
</dbReference>
<dbReference type="EMBL" id="FRAC01000008">
    <property type="protein sequence ID" value="SHJ97968.1"/>
    <property type="molecule type" value="Genomic_DNA"/>
</dbReference>